<organism evidence="2 4">
    <name type="scientific">Phytophthora cactorum</name>
    <dbReference type="NCBI Taxonomy" id="29920"/>
    <lineage>
        <taxon>Eukaryota</taxon>
        <taxon>Sar</taxon>
        <taxon>Stramenopiles</taxon>
        <taxon>Oomycota</taxon>
        <taxon>Peronosporomycetes</taxon>
        <taxon>Peronosporales</taxon>
        <taxon>Peronosporaceae</taxon>
        <taxon>Phytophthora</taxon>
    </lineage>
</organism>
<dbReference type="Proteomes" id="UP000735874">
    <property type="component" value="Unassembled WGS sequence"/>
</dbReference>
<evidence type="ECO:0000313" key="3">
    <source>
        <dbReference type="EMBL" id="KAG2944539.1"/>
    </source>
</evidence>
<feature type="region of interest" description="Disordered" evidence="1">
    <location>
        <begin position="91"/>
        <end position="112"/>
    </location>
</feature>
<name>A0A8T0ZAJ7_9STRA</name>
<reference evidence="2" key="1">
    <citation type="submission" date="2018-10" db="EMBL/GenBank/DDBJ databases">
        <title>Effector identification in a new, highly contiguous assembly of the strawberry crown rot pathogen Phytophthora cactorum.</title>
        <authorList>
            <person name="Armitage A.D."/>
            <person name="Nellist C.F."/>
            <person name="Bates H."/>
            <person name="Vickerstaff R.J."/>
            <person name="Harrison R.J."/>
        </authorList>
    </citation>
    <scope>NUCLEOTIDE SEQUENCE</scope>
    <source>
        <strain evidence="2">15-7</strain>
        <strain evidence="3">4040</strain>
    </source>
</reference>
<evidence type="ECO:0000313" key="2">
    <source>
        <dbReference type="EMBL" id="KAG2859325.1"/>
    </source>
</evidence>
<dbReference type="AlphaFoldDB" id="A0A8T0ZAJ7"/>
<dbReference type="EMBL" id="RCMG01000220">
    <property type="protein sequence ID" value="KAG2859325.1"/>
    <property type="molecule type" value="Genomic_DNA"/>
</dbReference>
<evidence type="ECO:0000313" key="4">
    <source>
        <dbReference type="Proteomes" id="UP000735874"/>
    </source>
</evidence>
<proteinExistence type="predicted"/>
<gene>
    <name evidence="2" type="ORF">PC113_g9035</name>
    <name evidence="3" type="ORF">PC117_g9012</name>
</gene>
<accession>A0A8T0ZAJ7</accession>
<comment type="caution">
    <text evidence="2">The sequence shown here is derived from an EMBL/GenBank/DDBJ whole genome shotgun (WGS) entry which is preliminary data.</text>
</comment>
<evidence type="ECO:0000256" key="1">
    <source>
        <dbReference type="SAM" id="MobiDB-lite"/>
    </source>
</evidence>
<sequence>MVTVIALRAAGAILCISHFTAQSAVRYMVAFGRHVNQATSIISATSCLAGADLAESDSWPNSGTGSFNCAVPVDGPLSQILSMIWRRKQLQPSNHPDDGILAPTREQSFAIR</sequence>
<dbReference type="EMBL" id="RCMK01000201">
    <property type="protein sequence ID" value="KAG2944539.1"/>
    <property type="molecule type" value="Genomic_DNA"/>
</dbReference>
<protein>
    <submittedName>
        <fullName evidence="2">Uncharacterized protein</fullName>
    </submittedName>
</protein>
<dbReference type="Proteomes" id="UP000736787">
    <property type="component" value="Unassembled WGS sequence"/>
</dbReference>